<dbReference type="AlphaFoldDB" id="A0A1S8MSX8"/>
<gene>
    <name evidence="1" type="ORF">CLOSAC_37860</name>
</gene>
<accession>A0A1S8MSX8</accession>
<evidence type="ECO:0000313" key="1">
    <source>
        <dbReference type="EMBL" id="OOM07257.1"/>
    </source>
</evidence>
<protein>
    <submittedName>
        <fullName evidence="1">Uncharacterized protein</fullName>
    </submittedName>
</protein>
<sequence>MDTISNYSSNLINIIIDAKEISYYELKRYFQKNKTHVDDREVKKFNLENELDKLERMGIVKQEEGMIIFQGI</sequence>
<dbReference type="Proteomes" id="UP000191154">
    <property type="component" value="Unassembled WGS sequence"/>
</dbReference>
<dbReference type="RefSeq" id="WP_077866815.1">
    <property type="nucleotide sequence ID" value="NZ_LZYZ01000008.1"/>
</dbReference>
<name>A0A1S8MSX8_CLOSA</name>
<evidence type="ECO:0000313" key="2">
    <source>
        <dbReference type="Proteomes" id="UP000191154"/>
    </source>
</evidence>
<proteinExistence type="predicted"/>
<reference evidence="1 2" key="1">
    <citation type="submission" date="2016-05" db="EMBL/GenBank/DDBJ databases">
        <title>Microbial solvent formation.</title>
        <authorList>
            <person name="Poehlein A."/>
            <person name="Montoya Solano J.D."/>
            <person name="Flitsch S."/>
            <person name="Krabben P."/>
            <person name="Duerre P."/>
            <person name="Daniel R."/>
        </authorList>
    </citation>
    <scope>NUCLEOTIDE SEQUENCE [LARGE SCALE GENOMIC DNA]</scope>
    <source>
        <strain evidence="1 2">L1-8</strain>
    </source>
</reference>
<dbReference type="EMBL" id="LZYZ01000008">
    <property type="protein sequence ID" value="OOM07257.1"/>
    <property type="molecule type" value="Genomic_DNA"/>
</dbReference>
<organism evidence="1 2">
    <name type="scientific">Clostridium saccharobutylicum</name>
    <dbReference type="NCBI Taxonomy" id="169679"/>
    <lineage>
        <taxon>Bacteria</taxon>
        <taxon>Bacillati</taxon>
        <taxon>Bacillota</taxon>
        <taxon>Clostridia</taxon>
        <taxon>Eubacteriales</taxon>
        <taxon>Clostridiaceae</taxon>
        <taxon>Clostridium</taxon>
    </lineage>
</organism>
<comment type="caution">
    <text evidence="1">The sequence shown here is derived from an EMBL/GenBank/DDBJ whole genome shotgun (WGS) entry which is preliminary data.</text>
</comment>